<name>A0A0G4GM93_VITBC</name>
<dbReference type="EMBL" id="CDMY01000718">
    <property type="protein sequence ID" value="CEM31327.1"/>
    <property type="molecule type" value="Genomic_DNA"/>
</dbReference>
<feature type="compositionally biased region" description="Polar residues" evidence="1">
    <location>
        <begin position="520"/>
        <end position="530"/>
    </location>
</feature>
<evidence type="ECO:0000313" key="2">
    <source>
        <dbReference type="EMBL" id="CEM31327.1"/>
    </source>
</evidence>
<dbReference type="VEuPathDB" id="CryptoDB:Vbra_10103"/>
<dbReference type="InParanoid" id="A0A0G4GM93"/>
<evidence type="ECO:0000256" key="1">
    <source>
        <dbReference type="SAM" id="MobiDB-lite"/>
    </source>
</evidence>
<feature type="compositionally biased region" description="Basic and acidic residues" evidence="1">
    <location>
        <begin position="442"/>
        <end position="453"/>
    </location>
</feature>
<evidence type="ECO:0000313" key="3">
    <source>
        <dbReference type="Proteomes" id="UP000041254"/>
    </source>
</evidence>
<dbReference type="Proteomes" id="UP000041254">
    <property type="component" value="Unassembled WGS sequence"/>
</dbReference>
<dbReference type="AlphaFoldDB" id="A0A0G4GM93"/>
<protein>
    <submittedName>
        <fullName evidence="2">Uncharacterized protein</fullName>
    </submittedName>
</protein>
<gene>
    <name evidence="2" type="ORF">Vbra_10103</name>
</gene>
<feature type="compositionally biased region" description="Pro residues" evidence="1">
    <location>
        <begin position="1"/>
        <end position="11"/>
    </location>
</feature>
<sequence length="730" mass="81810">MSSPSERPPVSSPSLQDGRIASSQSLGSRKRLKAKHALQKRQTKEFAALQKRNRFVKARTLTSTSDAVESQGVDTSCSNCGALVDESFLTDLMDFDAPYCRSCKRFMLLKAGQWLTKFSYNTQAVSSKKFKFVKLTSDGTALAVCSASEARTMQRKQQSKLPAANRLAKMLAFRRTRSTTSHMSSQGQESVTDETRRCFRTIKWKKVLLEDVLGVVFGAYTFTFKRLQADFRPPHWAAFSLVLKSRTYDFSCAHRSAIECFTIGLQELLPEEGKPSLMRLRPVRLGPFLWMSARHRLHSLAAMEDLSLPLTLWIVLIQSALQSPNLHTKGICIIAALHLEKKHPTNLEDLPPQYRSLPYRKARAEQVFLRRFGLGVASFLPRMPTLRSIDGQSPIASLSESRLRSRSVLSSRPGFLSPRRMTAPPVNPEATDDPSRAARSSQRHETSPPERRPIRVRLVAPGEEAAADVGPASSSDASPPVPIPLNVRSVAKRRYSHPLSEAEWEDLRSRRRKVRESASTERQQISSTKLRSAVTGPLELSDIDEESTPMSRPHLSNHPDQPLSPPSSAMKRHEATHEAASAASPVSRTSLTIGATSDAHSASSPQSSPSPLINALVQRAAMMALDTPRAEREMAVWQDVLRRQRAATMGYLPSSERRRVVERRRRFSAGDAVPQMRHDDHRQELSKHDLKRLLREERCHTLLDRTRLSPAVGQDIYSTYTPAHTTRGRW</sequence>
<dbReference type="Gene3D" id="2.30.29.30">
    <property type="entry name" value="Pleckstrin-homology domain (PH domain)/Phosphotyrosine-binding domain (PTB)"/>
    <property type="match status" value="1"/>
</dbReference>
<proteinExistence type="predicted"/>
<accession>A0A0G4GM93</accession>
<organism evidence="2 3">
    <name type="scientific">Vitrella brassicaformis (strain CCMP3155)</name>
    <dbReference type="NCBI Taxonomy" id="1169540"/>
    <lineage>
        <taxon>Eukaryota</taxon>
        <taxon>Sar</taxon>
        <taxon>Alveolata</taxon>
        <taxon>Colpodellida</taxon>
        <taxon>Vitrellaceae</taxon>
        <taxon>Vitrella</taxon>
    </lineage>
</organism>
<reference evidence="2 3" key="1">
    <citation type="submission" date="2014-11" db="EMBL/GenBank/DDBJ databases">
        <authorList>
            <person name="Zhu J."/>
            <person name="Qi W."/>
            <person name="Song R."/>
        </authorList>
    </citation>
    <scope>NUCLEOTIDE SEQUENCE [LARGE SCALE GENOMIC DNA]</scope>
</reference>
<feature type="region of interest" description="Disordered" evidence="1">
    <location>
        <begin position="409"/>
        <end position="588"/>
    </location>
</feature>
<keyword evidence="3" id="KW-1185">Reference proteome</keyword>
<feature type="compositionally biased region" description="Low complexity" evidence="1">
    <location>
        <begin position="467"/>
        <end position="478"/>
    </location>
</feature>
<feature type="region of interest" description="Disordered" evidence="1">
    <location>
        <begin position="1"/>
        <end position="36"/>
    </location>
</feature>
<dbReference type="InterPro" id="IPR011993">
    <property type="entry name" value="PH-like_dom_sf"/>
</dbReference>